<dbReference type="PROSITE" id="PS00028">
    <property type="entry name" value="ZINC_FINGER_C2H2_1"/>
    <property type="match status" value="8"/>
</dbReference>
<dbReference type="FunFam" id="3.30.160.60:FF:004084">
    <property type="match status" value="1"/>
</dbReference>
<keyword evidence="5" id="KW-0862">Zinc</keyword>
<feature type="domain" description="C2H2-type" evidence="9">
    <location>
        <begin position="307"/>
        <end position="336"/>
    </location>
</feature>
<feature type="domain" description="C2H2-type" evidence="9">
    <location>
        <begin position="337"/>
        <end position="364"/>
    </location>
</feature>
<feature type="domain" description="C2H2-type" evidence="9">
    <location>
        <begin position="132"/>
        <end position="159"/>
    </location>
</feature>
<dbReference type="SUPFAM" id="SSF57667">
    <property type="entry name" value="beta-beta-alpha zinc fingers"/>
    <property type="match status" value="5"/>
</dbReference>
<feature type="compositionally biased region" description="Basic and acidic residues" evidence="8">
    <location>
        <begin position="92"/>
        <end position="112"/>
    </location>
</feature>
<evidence type="ECO:0000313" key="11">
    <source>
        <dbReference type="Proteomes" id="UP001151699"/>
    </source>
</evidence>
<dbReference type="FunFam" id="3.30.160.60:FF:000446">
    <property type="entry name" value="Zinc finger protein"/>
    <property type="match status" value="1"/>
</dbReference>
<evidence type="ECO:0000313" key="10">
    <source>
        <dbReference type="EMBL" id="KAJ6639126.1"/>
    </source>
</evidence>
<keyword evidence="11" id="KW-1185">Reference proteome</keyword>
<feature type="compositionally biased region" description="Basic residues" evidence="8">
    <location>
        <begin position="456"/>
        <end position="468"/>
    </location>
</feature>
<evidence type="ECO:0000259" key="9">
    <source>
        <dbReference type="PROSITE" id="PS50157"/>
    </source>
</evidence>
<evidence type="ECO:0000256" key="2">
    <source>
        <dbReference type="ARBA" id="ARBA00022723"/>
    </source>
</evidence>
<dbReference type="GO" id="GO:0000978">
    <property type="term" value="F:RNA polymerase II cis-regulatory region sequence-specific DNA binding"/>
    <property type="evidence" value="ECO:0007669"/>
    <property type="project" value="TreeGrafter"/>
</dbReference>
<dbReference type="EMBL" id="WJQU01000003">
    <property type="protein sequence ID" value="KAJ6639126.1"/>
    <property type="molecule type" value="Genomic_DNA"/>
</dbReference>
<dbReference type="PANTHER" id="PTHR23226">
    <property type="entry name" value="ZINC FINGER AND SCAN DOMAIN-CONTAINING"/>
    <property type="match status" value="1"/>
</dbReference>
<feature type="domain" description="C2H2-type" evidence="9">
    <location>
        <begin position="190"/>
        <end position="212"/>
    </location>
</feature>
<feature type="region of interest" description="Disordered" evidence="8">
    <location>
        <begin position="420"/>
        <end position="476"/>
    </location>
</feature>
<evidence type="ECO:0000256" key="8">
    <source>
        <dbReference type="SAM" id="MobiDB-lite"/>
    </source>
</evidence>
<feature type="domain" description="C2H2-type" evidence="9">
    <location>
        <begin position="252"/>
        <end position="279"/>
    </location>
</feature>
<gene>
    <name evidence="10" type="primary">wdn</name>
    <name evidence="10" type="ORF">Bhyg_11865</name>
</gene>
<keyword evidence="6" id="KW-0539">Nucleus</keyword>
<dbReference type="GO" id="GO:0005634">
    <property type="term" value="C:nucleus"/>
    <property type="evidence" value="ECO:0007669"/>
    <property type="project" value="UniProtKB-SubCell"/>
</dbReference>
<proteinExistence type="predicted"/>
<organism evidence="10 11">
    <name type="scientific">Pseudolycoriella hygida</name>
    <dbReference type="NCBI Taxonomy" id="35572"/>
    <lineage>
        <taxon>Eukaryota</taxon>
        <taxon>Metazoa</taxon>
        <taxon>Ecdysozoa</taxon>
        <taxon>Arthropoda</taxon>
        <taxon>Hexapoda</taxon>
        <taxon>Insecta</taxon>
        <taxon>Pterygota</taxon>
        <taxon>Neoptera</taxon>
        <taxon>Endopterygota</taxon>
        <taxon>Diptera</taxon>
        <taxon>Nematocera</taxon>
        <taxon>Sciaroidea</taxon>
        <taxon>Sciaridae</taxon>
        <taxon>Pseudolycoriella</taxon>
    </lineage>
</organism>
<feature type="region of interest" description="Disordered" evidence="8">
    <location>
        <begin position="92"/>
        <end position="124"/>
    </location>
</feature>
<feature type="compositionally biased region" description="Polar residues" evidence="8">
    <location>
        <begin position="113"/>
        <end position="124"/>
    </location>
</feature>
<reference evidence="10" key="1">
    <citation type="submission" date="2022-07" db="EMBL/GenBank/DDBJ databases">
        <authorList>
            <person name="Trinca V."/>
            <person name="Uliana J.V.C."/>
            <person name="Torres T.T."/>
            <person name="Ward R.J."/>
            <person name="Monesi N."/>
        </authorList>
    </citation>
    <scope>NUCLEOTIDE SEQUENCE</scope>
    <source>
        <strain evidence="10">HSMRA1968</strain>
        <tissue evidence="10">Whole embryos</tissue>
    </source>
</reference>
<dbReference type="InterPro" id="IPR013087">
    <property type="entry name" value="Znf_C2H2_type"/>
</dbReference>
<dbReference type="PANTHER" id="PTHR23226:SF416">
    <property type="entry name" value="FI01424P"/>
    <property type="match status" value="1"/>
</dbReference>
<dbReference type="Gene3D" id="3.30.160.60">
    <property type="entry name" value="Classic Zinc Finger"/>
    <property type="match status" value="7"/>
</dbReference>
<dbReference type="PROSITE" id="PS50157">
    <property type="entry name" value="ZINC_FINGER_C2H2_2"/>
    <property type="match status" value="9"/>
</dbReference>
<keyword evidence="3" id="KW-0677">Repeat</keyword>
<keyword evidence="2" id="KW-0479">Metal-binding</keyword>
<dbReference type="InterPro" id="IPR036236">
    <property type="entry name" value="Znf_C2H2_sf"/>
</dbReference>
<feature type="domain" description="C2H2-type" evidence="9">
    <location>
        <begin position="393"/>
        <end position="421"/>
    </location>
</feature>
<evidence type="ECO:0000256" key="4">
    <source>
        <dbReference type="ARBA" id="ARBA00022771"/>
    </source>
</evidence>
<comment type="subcellular location">
    <subcellularLocation>
        <location evidence="1">Nucleus</location>
    </subcellularLocation>
</comment>
<dbReference type="OrthoDB" id="3437960at2759"/>
<evidence type="ECO:0000256" key="3">
    <source>
        <dbReference type="ARBA" id="ARBA00022737"/>
    </source>
</evidence>
<evidence type="ECO:0000256" key="1">
    <source>
        <dbReference type="ARBA" id="ARBA00004123"/>
    </source>
</evidence>
<feature type="domain" description="C2H2-type" evidence="9">
    <location>
        <begin position="279"/>
        <end position="306"/>
    </location>
</feature>
<keyword evidence="4 7" id="KW-0863">Zinc-finger</keyword>
<protein>
    <submittedName>
        <fullName evidence="10">Serendipity locus protein H-1</fullName>
    </submittedName>
</protein>
<feature type="domain" description="C2H2-type" evidence="9">
    <location>
        <begin position="217"/>
        <end position="244"/>
    </location>
</feature>
<evidence type="ECO:0000256" key="7">
    <source>
        <dbReference type="PROSITE-ProRule" id="PRU00042"/>
    </source>
</evidence>
<evidence type="ECO:0000256" key="5">
    <source>
        <dbReference type="ARBA" id="ARBA00022833"/>
    </source>
</evidence>
<feature type="domain" description="C2H2-type" evidence="9">
    <location>
        <begin position="365"/>
        <end position="392"/>
    </location>
</feature>
<name>A0A9Q0MW98_9DIPT</name>
<evidence type="ECO:0000256" key="6">
    <source>
        <dbReference type="ARBA" id="ARBA00023242"/>
    </source>
</evidence>
<accession>A0A9Q0MW98</accession>
<comment type="caution">
    <text evidence="10">The sequence shown here is derived from an EMBL/GenBank/DDBJ whole genome shotgun (WGS) entry which is preliminary data.</text>
</comment>
<dbReference type="GO" id="GO:0000981">
    <property type="term" value="F:DNA-binding transcription factor activity, RNA polymerase II-specific"/>
    <property type="evidence" value="ECO:0007669"/>
    <property type="project" value="TreeGrafter"/>
</dbReference>
<feature type="region of interest" description="Disordered" evidence="8">
    <location>
        <begin position="55"/>
        <end position="77"/>
    </location>
</feature>
<feature type="compositionally biased region" description="Basic and acidic residues" evidence="8">
    <location>
        <begin position="434"/>
        <end position="444"/>
    </location>
</feature>
<dbReference type="Proteomes" id="UP001151699">
    <property type="component" value="Chromosome X"/>
</dbReference>
<dbReference type="GO" id="GO:0008270">
    <property type="term" value="F:zinc ion binding"/>
    <property type="evidence" value="ECO:0007669"/>
    <property type="project" value="UniProtKB-KW"/>
</dbReference>
<dbReference type="SMART" id="SM00355">
    <property type="entry name" value="ZnF_C2H2"/>
    <property type="match status" value="10"/>
</dbReference>
<sequence>MKSADEIEIIDSYISANDLFFKDESLDIHFRNCQPISTCMIFDYDTNDYTSGQMDSITGDSVGKKNKRKATAPKRTTEDKVIGIDAGTFEPRSEELEALSPKEEANKTDDSNVNRVPPTKSQKSAAKSNYEYLCHNCNVSFTSRSDFEAHYRNSYQKTPLYTCTKCKKQLQNIRSFRGHIYRHVATLYQHQCPTCSRKFGSSELLEQHQRTHLVVEQKCIDCGMEFPSFDELKQHRREHRTADKMKNKDLKWKCIDCGKMLMNRSSLFMHEKIHKDRQYSCELCPQKFVQKNNLLNHVKTHTQDKKFPCTIPQCGKTFVGKSQLLRHHTFHVNIRNFPCDTCGKRYKSERDLKVHSLIHSVQRPHACNHCSKTFLSSSKLKQHFNIHTGARPYKCKYCPRDFTNFPNWLKHIRRRHKVDHKTGEQLEEMPNFLIKDRKENKDGQGNDSNRQLENNKHKKSKKKQMSKKPKVEQDKSIEVLSLDDTLPLNTSDDLERAATLLMQQTLEMEENDPHFSGLPQDVSDIPEQNLFHVNDYMTDQIIFSTAITEPNISSSFGPFIYSFAPTTNDDQTKITLPPITTMKNRRNLMNHSTQQLFSTNVL</sequence>
<dbReference type="AlphaFoldDB" id="A0A9Q0MW98"/>
<dbReference type="Pfam" id="PF00096">
    <property type="entry name" value="zf-C2H2"/>
    <property type="match status" value="6"/>
</dbReference>